<dbReference type="InterPro" id="IPR015358">
    <property type="entry name" value="Tscrpt_reg_MerR_DNA-bd"/>
</dbReference>
<feature type="coiled-coil region" evidence="6">
    <location>
        <begin position="81"/>
        <end position="111"/>
    </location>
</feature>
<feature type="domain" description="HTH merR-type" evidence="7">
    <location>
        <begin position="1"/>
        <end position="69"/>
    </location>
</feature>
<dbReference type="NCBIfam" id="TIGR02044">
    <property type="entry name" value="CueR"/>
    <property type="match status" value="1"/>
</dbReference>
<gene>
    <name evidence="8" type="primary">cueR</name>
    <name evidence="8" type="ORF">I3679_003340</name>
</gene>
<evidence type="ECO:0000256" key="3">
    <source>
        <dbReference type="ARBA" id="ARBA00023015"/>
    </source>
</evidence>
<dbReference type="InterPro" id="IPR000551">
    <property type="entry name" value="MerR-type_HTH_dom"/>
</dbReference>
<sequence length="154" mass="17604">MNIGQAAKKSGISSKMIRYYEQIGLIPKAIRTDGGYRDYNDSDVDCFRFIRHSRALGFSTEQISTLLVLWNNRERTSADVKAIALSHIDELNRKIAQLQRMTQTLSHLAQECQGDNNPDCPIIAKLVDPKQGQNIKQQKQPLLPPLSYFMFFYP</sequence>
<dbReference type="PROSITE" id="PS50937">
    <property type="entry name" value="HTH_MERR_2"/>
    <property type="match status" value="1"/>
</dbReference>
<dbReference type="InterPro" id="IPR047057">
    <property type="entry name" value="MerR_fam"/>
</dbReference>
<name>A0ABD5LTT1_PROMI</name>
<dbReference type="CDD" id="cd01108">
    <property type="entry name" value="HTH_CueR"/>
    <property type="match status" value="1"/>
</dbReference>
<dbReference type="PRINTS" id="PR00040">
    <property type="entry name" value="HTHMERR"/>
</dbReference>
<dbReference type="PANTHER" id="PTHR30204">
    <property type="entry name" value="REDOX-CYCLING DRUG-SENSING TRANSCRIPTIONAL ACTIVATOR SOXR"/>
    <property type="match status" value="1"/>
</dbReference>
<dbReference type="InterPro" id="IPR011789">
    <property type="entry name" value="CueR"/>
</dbReference>
<evidence type="ECO:0000256" key="2">
    <source>
        <dbReference type="ARBA" id="ARBA00022490"/>
    </source>
</evidence>
<protein>
    <submittedName>
        <fullName evidence="8">Cu(I)-responsive transcriptional regulator</fullName>
    </submittedName>
</protein>
<reference evidence="8" key="1">
    <citation type="submission" date="2021-05" db="EMBL/GenBank/DDBJ databases">
        <title>First report of NDM-5 and VEB-6 producing Proteus mirabilis isolated from blood of a sepsis patient in Kolkata, India.</title>
        <authorList>
            <person name="Halder G."/>
            <person name="Chaudhuri B."/>
            <person name="Dutta S."/>
        </authorList>
    </citation>
    <scope>NUCLEOTIDE SEQUENCE [LARGE SCALE GENOMIC DNA]</scope>
    <source>
        <strain evidence="8">7049</strain>
    </source>
</reference>
<dbReference type="Pfam" id="PF09278">
    <property type="entry name" value="MerR-DNA-bind"/>
    <property type="match status" value="1"/>
</dbReference>
<dbReference type="PROSITE" id="PS00552">
    <property type="entry name" value="HTH_MERR_1"/>
    <property type="match status" value="1"/>
</dbReference>
<dbReference type="Pfam" id="PF00376">
    <property type="entry name" value="MerR"/>
    <property type="match status" value="1"/>
</dbReference>
<dbReference type="Gene3D" id="1.10.1660.10">
    <property type="match status" value="1"/>
</dbReference>
<comment type="caution">
    <text evidence="8">The sequence shown here is derived from an EMBL/GenBank/DDBJ whole genome shotgun (WGS) entry which is preliminary data.</text>
</comment>
<keyword evidence="3" id="KW-0805">Transcription regulation</keyword>
<dbReference type="SMART" id="SM00422">
    <property type="entry name" value="HTH_MERR"/>
    <property type="match status" value="1"/>
</dbReference>
<evidence type="ECO:0000256" key="5">
    <source>
        <dbReference type="ARBA" id="ARBA00023163"/>
    </source>
</evidence>
<evidence type="ECO:0000313" key="8">
    <source>
        <dbReference type="EMBL" id="MEY2343699.1"/>
    </source>
</evidence>
<organism evidence="8">
    <name type="scientific">Proteus mirabilis</name>
    <dbReference type="NCBI Taxonomy" id="584"/>
    <lineage>
        <taxon>Bacteria</taxon>
        <taxon>Pseudomonadati</taxon>
        <taxon>Pseudomonadota</taxon>
        <taxon>Gammaproteobacteria</taxon>
        <taxon>Enterobacterales</taxon>
        <taxon>Morganellaceae</taxon>
        <taxon>Proteus</taxon>
    </lineage>
</organism>
<keyword evidence="2" id="KW-0963">Cytoplasm</keyword>
<keyword evidence="5" id="KW-0804">Transcription</keyword>
<dbReference type="InterPro" id="IPR009061">
    <property type="entry name" value="DNA-bd_dom_put_sf"/>
</dbReference>
<keyword evidence="6" id="KW-0175">Coiled coil</keyword>
<dbReference type="AlphaFoldDB" id="A0ABD5LTT1"/>
<evidence type="ECO:0000256" key="6">
    <source>
        <dbReference type="SAM" id="Coils"/>
    </source>
</evidence>
<evidence type="ECO:0000256" key="1">
    <source>
        <dbReference type="ARBA" id="ARBA00004496"/>
    </source>
</evidence>
<dbReference type="GO" id="GO:0005737">
    <property type="term" value="C:cytoplasm"/>
    <property type="evidence" value="ECO:0007669"/>
    <property type="project" value="UniProtKB-SubCell"/>
</dbReference>
<evidence type="ECO:0000256" key="4">
    <source>
        <dbReference type="ARBA" id="ARBA00023125"/>
    </source>
</evidence>
<proteinExistence type="predicted"/>
<accession>A0ABD5LTT1</accession>
<dbReference type="GO" id="GO:0003677">
    <property type="term" value="F:DNA binding"/>
    <property type="evidence" value="ECO:0007669"/>
    <property type="project" value="UniProtKB-KW"/>
</dbReference>
<dbReference type="EMBL" id="JADQCH020000001">
    <property type="protein sequence ID" value="MEY2343699.1"/>
    <property type="molecule type" value="Genomic_DNA"/>
</dbReference>
<dbReference type="PANTHER" id="PTHR30204:SF94">
    <property type="entry name" value="HEAVY METAL-DEPENDENT TRANSCRIPTIONAL REGULATOR HI_0293-RELATED"/>
    <property type="match status" value="1"/>
</dbReference>
<dbReference type="SUPFAM" id="SSF46955">
    <property type="entry name" value="Putative DNA-binding domain"/>
    <property type="match status" value="1"/>
</dbReference>
<comment type="subcellular location">
    <subcellularLocation>
        <location evidence="1">Cytoplasm</location>
    </subcellularLocation>
</comment>
<keyword evidence="4" id="KW-0238">DNA-binding</keyword>
<evidence type="ECO:0000259" key="7">
    <source>
        <dbReference type="PROSITE" id="PS50937"/>
    </source>
</evidence>